<dbReference type="Pfam" id="PF05175">
    <property type="entry name" value="MTS"/>
    <property type="match status" value="1"/>
</dbReference>
<dbReference type="InterPro" id="IPR050320">
    <property type="entry name" value="N5-glutamine_MTase"/>
</dbReference>
<evidence type="ECO:0000259" key="6">
    <source>
        <dbReference type="Pfam" id="PF05175"/>
    </source>
</evidence>
<feature type="binding site" evidence="5">
    <location>
        <position position="145"/>
    </location>
    <ligand>
        <name>S-adenosyl-L-methionine</name>
        <dbReference type="ChEBI" id="CHEBI:59789"/>
    </ligand>
</feature>
<feature type="binding site" evidence="5">
    <location>
        <begin position="122"/>
        <end position="126"/>
    </location>
    <ligand>
        <name>S-adenosyl-L-methionine</name>
        <dbReference type="ChEBI" id="CHEBI:59789"/>
    </ligand>
</feature>
<evidence type="ECO:0000259" key="7">
    <source>
        <dbReference type="Pfam" id="PF17827"/>
    </source>
</evidence>
<dbReference type="InterPro" id="IPR019874">
    <property type="entry name" value="RF_methyltr_PrmC"/>
</dbReference>
<keyword evidence="2 5" id="KW-0808">Transferase</keyword>
<dbReference type="PANTHER" id="PTHR18895">
    <property type="entry name" value="HEMK METHYLTRANSFERASE"/>
    <property type="match status" value="1"/>
</dbReference>
<feature type="domain" description="Release factor glutamine methyltransferase N-terminal" evidence="7">
    <location>
        <begin position="9"/>
        <end position="77"/>
    </location>
</feature>
<feature type="binding site" evidence="5">
    <location>
        <begin position="188"/>
        <end position="191"/>
    </location>
    <ligand>
        <name>substrate</name>
    </ligand>
</feature>
<dbReference type="PROSITE" id="PS00092">
    <property type="entry name" value="N6_MTASE"/>
    <property type="match status" value="1"/>
</dbReference>
<dbReference type="AlphaFoldDB" id="A0AAU7NV63"/>
<evidence type="ECO:0000256" key="1">
    <source>
        <dbReference type="ARBA" id="ARBA00022603"/>
    </source>
</evidence>
<organism evidence="8 9">
    <name type="scientific">Methylomarinum roseum</name>
    <dbReference type="NCBI Taxonomy" id="3067653"/>
    <lineage>
        <taxon>Bacteria</taxon>
        <taxon>Pseudomonadati</taxon>
        <taxon>Pseudomonadota</taxon>
        <taxon>Gammaproteobacteria</taxon>
        <taxon>Methylococcales</taxon>
        <taxon>Methylococcaceae</taxon>
        <taxon>Methylomarinum</taxon>
    </lineage>
</organism>
<dbReference type="NCBIfam" id="TIGR00536">
    <property type="entry name" value="hemK_fam"/>
    <property type="match status" value="1"/>
</dbReference>
<feature type="binding site" evidence="5">
    <location>
        <position position="188"/>
    </location>
    <ligand>
        <name>S-adenosyl-L-methionine</name>
        <dbReference type="ChEBI" id="CHEBI:59789"/>
    </ligand>
</feature>
<reference evidence="8 9" key="1">
    <citation type="journal article" date="2024" name="Microbiology">
        <title>Methylomarinum rosea sp. nov., a novel halophilic methanotrophic bacterium from the hypersaline Lake Elton.</title>
        <authorList>
            <person name="Suleimanov R.Z."/>
            <person name="Oshkin I.Y."/>
            <person name="Danilova O.V."/>
            <person name="Suzina N.E."/>
            <person name="Dedysh S.N."/>
        </authorList>
    </citation>
    <scope>NUCLEOTIDE SEQUENCE [LARGE SCALE GENOMIC DNA]</scope>
    <source>
        <strain evidence="8 9">Ch1-1</strain>
    </source>
</reference>
<evidence type="ECO:0000256" key="3">
    <source>
        <dbReference type="ARBA" id="ARBA00022691"/>
    </source>
</evidence>
<dbReference type="InterPro" id="IPR007848">
    <property type="entry name" value="Small_mtfrase_dom"/>
</dbReference>
<dbReference type="CDD" id="cd02440">
    <property type="entry name" value="AdoMet_MTases"/>
    <property type="match status" value="1"/>
</dbReference>
<dbReference type="Proteomes" id="UP001225378">
    <property type="component" value="Chromosome"/>
</dbReference>
<evidence type="ECO:0000313" key="9">
    <source>
        <dbReference type="Proteomes" id="UP001225378"/>
    </source>
</evidence>
<dbReference type="KEGG" id="mech:Q9L42_001750"/>
<feature type="binding site" evidence="5">
    <location>
        <position position="173"/>
    </location>
    <ligand>
        <name>S-adenosyl-L-methionine</name>
        <dbReference type="ChEBI" id="CHEBI:59789"/>
    </ligand>
</feature>
<dbReference type="EC" id="2.1.1.297" evidence="5"/>
<dbReference type="GO" id="GO:0003676">
    <property type="term" value="F:nucleic acid binding"/>
    <property type="evidence" value="ECO:0007669"/>
    <property type="project" value="InterPro"/>
</dbReference>
<dbReference type="InterPro" id="IPR002052">
    <property type="entry name" value="DNA_methylase_N6_adenine_CS"/>
</dbReference>
<accession>A0AAU7NV63</accession>
<comment type="catalytic activity">
    <reaction evidence="4 5">
        <text>L-glutaminyl-[peptide chain release factor] + S-adenosyl-L-methionine = N(5)-methyl-L-glutaminyl-[peptide chain release factor] + S-adenosyl-L-homocysteine + H(+)</text>
        <dbReference type="Rhea" id="RHEA:42896"/>
        <dbReference type="Rhea" id="RHEA-COMP:10271"/>
        <dbReference type="Rhea" id="RHEA-COMP:10272"/>
        <dbReference type="ChEBI" id="CHEBI:15378"/>
        <dbReference type="ChEBI" id="CHEBI:30011"/>
        <dbReference type="ChEBI" id="CHEBI:57856"/>
        <dbReference type="ChEBI" id="CHEBI:59789"/>
        <dbReference type="ChEBI" id="CHEBI:61891"/>
        <dbReference type="EC" id="2.1.1.297"/>
    </reaction>
</comment>
<comment type="similarity">
    <text evidence="5">Belongs to the protein N5-glutamine methyltransferase family. PrmC subfamily.</text>
</comment>
<dbReference type="RefSeq" id="WP_349431786.1">
    <property type="nucleotide sequence ID" value="NZ_CP157743.1"/>
</dbReference>
<gene>
    <name evidence="5 8" type="primary">prmC</name>
    <name evidence="8" type="ORF">Q9L42_001750</name>
</gene>
<sequence length="282" mass="31086">MTDADIQSLLVAAEEKLAAVSDSPLLDAEILLCLCLNKPRTFLRAWPEKRLDQAALAAFQTALAQRLQGLPIAYITGSREFWSREFKVSPEVLIPRPDTELLIELSLRLMPADRAIKLIDLGTGSGIIAVTLAAERPLAQVTATDRSAAALKIAKDNAQRHRVDNIRFVESDWFSAITDSDFDLVISNPPYIAAEDPHLDRGDVRHEPDEALIAAEQGLRDIRILAEQASQHLNACGHLLLEHGYNQQQAVQAIFKTCHYQQVSTAADLSGNPRVTTGIWNP</sequence>
<feature type="domain" description="Methyltransferase small" evidence="6">
    <location>
        <begin position="107"/>
        <end position="195"/>
    </location>
</feature>
<keyword evidence="9" id="KW-1185">Reference proteome</keyword>
<protein>
    <recommendedName>
        <fullName evidence="5">Release factor glutamine methyltransferase</fullName>
        <shortName evidence="5">RF MTase</shortName>
        <ecNumber evidence="5">2.1.1.297</ecNumber>
    </recommendedName>
    <alternativeName>
        <fullName evidence="5">N5-glutamine methyltransferase PrmC</fullName>
    </alternativeName>
    <alternativeName>
        <fullName evidence="5">Protein-(glutamine-N5) MTase PrmC</fullName>
    </alternativeName>
    <alternativeName>
        <fullName evidence="5">Protein-glutamine N-methyltransferase PrmC</fullName>
    </alternativeName>
</protein>
<dbReference type="PANTHER" id="PTHR18895:SF74">
    <property type="entry name" value="MTRF1L RELEASE FACTOR GLUTAMINE METHYLTRANSFERASE"/>
    <property type="match status" value="1"/>
</dbReference>
<dbReference type="GO" id="GO:0032259">
    <property type="term" value="P:methylation"/>
    <property type="evidence" value="ECO:0007669"/>
    <property type="project" value="UniProtKB-KW"/>
</dbReference>
<dbReference type="InterPro" id="IPR040758">
    <property type="entry name" value="PrmC_N"/>
</dbReference>
<dbReference type="Gene3D" id="3.40.50.150">
    <property type="entry name" value="Vaccinia Virus protein VP39"/>
    <property type="match status" value="1"/>
</dbReference>
<proteinExistence type="inferred from homology"/>
<dbReference type="FunFam" id="3.40.50.150:FF:000053">
    <property type="entry name" value="Release factor glutamine methyltransferase"/>
    <property type="match status" value="1"/>
</dbReference>
<dbReference type="EMBL" id="CP157743">
    <property type="protein sequence ID" value="XBS20877.1"/>
    <property type="molecule type" value="Genomic_DNA"/>
</dbReference>
<dbReference type="Gene3D" id="1.10.8.10">
    <property type="entry name" value="DNA helicase RuvA subunit, C-terminal domain"/>
    <property type="match status" value="1"/>
</dbReference>
<evidence type="ECO:0000313" key="8">
    <source>
        <dbReference type="EMBL" id="XBS20877.1"/>
    </source>
</evidence>
<evidence type="ECO:0000256" key="2">
    <source>
        <dbReference type="ARBA" id="ARBA00022679"/>
    </source>
</evidence>
<dbReference type="GO" id="GO:0102559">
    <property type="term" value="F:peptide chain release factor N(5)-glutamine methyltransferase activity"/>
    <property type="evidence" value="ECO:0007669"/>
    <property type="project" value="UniProtKB-EC"/>
</dbReference>
<dbReference type="NCBIfam" id="TIGR03534">
    <property type="entry name" value="RF_mod_PrmC"/>
    <property type="match status" value="1"/>
</dbReference>
<evidence type="ECO:0000256" key="5">
    <source>
        <dbReference type="HAMAP-Rule" id="MF_02126"/>
    </source>
</evidence>
<dbReference type="HAMAP" id="MF_02126">
    <property type="entry name" value="RF_methyltr_PrmC"/>
    <property type="match status" value="1"/>
</dbReference>
<dbReference type="SUPFAM" id="SSF53335">
    <property type="entry name" value="S-adenosyl-L-methionine-dependent methyltransferases"/>
    <property type="match status" value="1"/>
</dbReference>
<comment type="function">
    <text evidence="5">Methylates the class 1 translation termination release factors RF1/PrfA and RF2/PrfB on the glutamine residue of the universally conserved GGQ motif.</text>
</comment>
<dbReference type="Pfam" id="PF17827">
    <property type="entry name" value="PrmC_N"/>
    <property type="match status" value="1"/>
</dbReference>
<evidence type="ECO:0000256" key="4">
    <source>
        <dbReference type="ARBA" id="ARBA00048391"/>
    </source>
</evidence>
<keyword evidence="3 5" id="KW-0949">S-adenosyl-L-methionine</keyword>
<keyword evidence="1 5" id="KW-0489">Methyltransferase</keyword>
<dbReference type="InterPro" id="IPR004556">
    <property type="entry name" value="HemK-like"/>
</dbReference>
<dbReference type="InterPro" id="IPR029063">
    <property type="entry name" value="SAM-dependent_MTases_sf"/>
</dbReference>
<name>A0AAU7NV63_9GAMM</name>